<keyword evidence="2" id="KW-1133">Transmembrane helix</keyword>
<name>A0A6J4TIH0_9ACTN</name>
<accession>A0A6J4TIH0</accession>
<evidence type="ECO:0000256" key="2">
    <source>
        <dbReference type="SAM" id="Phobius"/>
    </source>
</evidence>
<protein>
    <submittedName>
        <fullName evidence="3">Uncharacterized protein</fullName>
    </submittedName>
</protein>
<keyword evidence="2" id="KW-0472">Membrane</keyword>
<feature type="region of interest" description="Disordered" evidence="1">
    <location>
        <begin position="99"/>
        <end position="118"/>
    </location>
</feature>
<keyword evidence="2" id="KW-0812">Transmembrane</keyword>
<dbReference type="EMBL" id="CADCWC010000073">
    <property type="protein sequence ID" value="CAA9524218.1"/>
    <property type="molecule type" value="Genomic_DNA"/>
</dbReference>
<feature type="transmembrane region" description="Helical" evidence="2">
    <location>
        <begin position="28"/>
        <end position="48"/>
    </location>
</feature>
<reference evidence="3" key="1">
    <citation type="submission" date="2020-02" db="EMBL/GenBank/DDBJ databases">
        <authorList>
            <person name="Meier V. D."/>
        </authorList>
    </citation>
    <scope>NUCLEOTIDE SEQUENCE</scope>
    <source>
        <strain evidence="3">AVDCRST_MAG79</strain>
    </source>
</reference>
<sequence>MRTLRALNALLGVLVAVAALTGTRPEVFRFLLPAGVLLFVLGAGCIAGDAIPLRPTALACSVATAAVGLALVVRGGPAELLGALVVVLQGVAWRSTREGAPPYATLGAAPRRQRPRAQ</sequence>
<organism evidence="3">
    <name type="scientific">uncultured Thermoleophilia bacterium</name>
    <dbReference type="NCBI Taxonomy" id="1497501"/>
    <lineage>
        <taxon>Bacteria</taxon>
        <taxon>Bacillati</taxon>
        <taxon>Actinomycetota</taxon>
        <taxon>Thermoleophilia</taxon>
        <taxon>environmental samples</taxon>
    </lineage>
</organism>
<proteinExistence type="predicted"/>
<gene>
    <name evidence="3" type="ORF">AVDCRST_MAG79-389</name>
</gene>
<dbReference type="AlphaFoldDB" id="A0A6J4TIH0"/>
<evidence type="ECO:0000313" key="3">
    <source>
        <dbReference type="EMBL" id="CAA9524218.1"/>
    </source>
</evidence>
<evidence type="ECO:0000256" key="1">
    <source>
        <dbReference type="SAM" id="MobiDB-lite"/>
    </source>
</evidence>